<evidence type="ECO:0000313" key="1">
    <source>
        <dbReference type="EMBL" id="WDE97529.1"/>
    </source>
</evidence>
<reference evidence="1 2" key="1">
    <citation type="submission" date="2023-02" db="EMBL/GenBank/DDBJ databases">
        <title>Genome sequence of Lentisphaera profundi SAORIC-696.</title>
        <authorList>
            <person name="Kim e."/>
            <person name="Cho J.-C."/>
            <person name="Choi A."/>
            <person name="Kang I."/>
        </authorList>
    </citation>
    <scope>NUCLEOTIDE SEQUENCE [LARGE SCALE GENOMIC DNA]</scope>
    <source>
        <strain evidence="1 2">SAORIC-696</strain>
    </source>
</reference>
<dbReference type="SUPFAM" id="SSF53187">
    <property type="entry name" value="Zn-dependent exopeptidases"/>
    <property type="match status" value="1"/>
</dbReference>
<dbReference type="Proteomes" id="UP001214250">
    <property type="component" value="Chromosome 2"/>
</dbReference>
<dbReference type="Gene3D" id="3.40.630.40">
    <property type="entry name" value="Zn-dependent exopeptidases"/>
    <property type="match status" value="1"/>
</dbReference>
<name>A0ABY7VW95_9BACT</name>
<dbReference type="RefSeq" id="WP_274151977.1">
    <property type="nucleotide sequence ID" value="NZ_CP117812.1"/>
</dbReference>
<protein>
    <submittedName>
        <fullName evidence="1">N-formylglutamate amidohydrolase</fullName>
    </submittedName>
</protein>
<dbReference type="InterPro" id="IPR007709">
    <property type="entry name" value="N-FG_amidohydro"/>
</dbReference>
<sequence length="249" mass="29157">MILHIPHSSTYIPEEYLIEFLLSPEQLNKEILEMTDHFTDDLFDWKWDRAVFPVSRLLVDVERFEDDAEELMAERGMGVLYERGSQLLPLRHKASPAGREELLNRYYRPHHKKLEKMVDYSLYKRNKALVIDCHSFNAIARSYEGYTGAERPEICLGTDAYHTPQNLVEGFREFFESRGFNVRINDPFPGCLVPMKFYQKDERVQAIMIELRRDLYMNEATGEKTAGYAELNQTLADLEQAIMNSEFAN</sequence>
<dbReference type="Pfam" id="PF05013">
    <property type="entry name" value="FGase"/>
    <property type="match status" value="1"/>
</dbReference>
<dbReference type="EMBL" id="CP117812">
    <property type="protein sequence ID" value="WDE97529.1"/>
    <property type="molecule type" value="Genomic_DNA"/>
</dbReference>
<proteinExistence type="predicted"/>
<keyword evidence="2" id="KW-1185">Reference proteome</keyword>
<evidence type="ECO:0000313" key="2">
    <source>
        <dbReference type="Proteomes" id="UP001214250"/>
    </source>
</evidence>
<gene>
    <name evidence="1" type="ORF">PQO03_17010</name>
</gene>
<accession>A0ABY7VW95</accession>
<organism evidence="1 2">
    <name type="scientific">Lentisphaera profundi</name>
    <dbReference type="NCBI Taxonomy" id="1658616"/>
    <lineage>
        <taxon>Bacteria</taxon>
        <taxon>Pseudomonadati</taxon>
        <taxon>Lentisphaerota</taxon>
        <taxon>Lentisphaeria</taxon>
        <taxon>Lentisphaerales</taxon>
        <taxon>Lentisphaeraceae</taxon>
        <taxon>Lentisphaera</taxon>
    </lineage>
</organism>